<dbReference type="EMBL" id="JAADJS010000001">
    <property type="protein sequence ID" value="NGX87183.1"/>
    <property type="molecule type" value="Genomic_DNA"/>
</dbReference>
<protein>
    <submittedName>
        <fullName evidence="2">HAD-IA family hydrolase</fullName>
    </submittedName>
</protein>
<accession>A0A6M2B3A4</accession>
<organism evidence="2 3">
    <name type="scientific">Rahnella contaminans</name>
    <dbReference type="NCBI Taxonomy" id="2703882"/>
    <lineage>
        <taxon>Bacteria</taxon>
        <taxon>Pseudomonadati</taxon>
        <taxon>Pseudomonadota</taxon>
        <taxon>Gammaproteobacteria</taxon>
        <taxon>Enterobacterales</taxon>
        <taxon>Yersiniaceae</taxon>
        <taxon>Rahnella</taxon>
    </lineage>
</organism>
<reference evidence="2 3" key="1">
    <citation type="submission" date="2020-03" db="EMBL/GenBank/DDBJ databases">
        <title>Rahnella aceri sp. nov., isoated from traditional Jeju Makgeolli.</title>
        <authorList>
            <person name="Kim I.S."/>
            <person name="Jeon D."/>
        </authorList>
    </citation>
    <scope>NUCLEOTIDE SEQUENCE [LARGE SCALE GENOMIC DNA]</scope>
    <source>
        <strain evidence="2 3">Lac-M11</strain>
    </source>
</reference>
<dbReference type="GO" id="GO:0043136">
    <property type="term" value="F:sn-glycerol 3-phosphatase activity"/>
    <property type="evidence" value="ECO:0007669"/>
    <property type="project" value="TreeGrafter"/>
</dbReference>
<dbReference type="InterPro" id="IPR041492">
    <property type="entry name" value="HAD_2"/>
</dbReference>
<dbReference type="Gene3D" id="3.40.50.1000">
    <property type="entry name" value="HAD superfamily/HAD-like"/>
    <property type="match status" value="1"/>
</dbReference>
<dbReference type="Proteomes" id="UP000476696">
    <property type="component" value="Unassembled WGS sequence"/>
</dbReference>
<dbReference type="SUPFAM" id="SSF56784">
    <property type="entry name" value="HAD-like"/>
    <property type="match status" value="1"/>
</dbReference>
<dbReference type="InterPro" id="IPR051806">
    <property type="entry name" value="HAD-like_SPP"/>
</dbReference>
<dbReference type="RefSeq" id="WP_165058569.1">
    <property type="nucleotide sequence ID" value="NZ_JAADJS010000001.1"/>
</dbReference>
<keyword evidence="2" id="KW-0378">Hydrolase</keyword>
<evidence type="ECO:0000313" key="2">
    <source>
        <dbReference type="EMBL" id="NGX87183.1"/>
    </source>
</evidence>
<dbReference type="SFLD" id="SFLDG01129">
    <property type="entry name" value="C1.5:_HAD__Beta-PGM__Phosphata"/>
    <property type="match status" value="1"/>
</dbReference>
<sequence>MHCNALMFDLDGTLVTSLDFVEHSWNRWAAQYGLDIEEVRRFLHGKPAMATLRHFLPDAGEAQLQDIFLTLEDYEATHTEGITALPGAREFLAQLNTLGVPWGIVTSGSFNVASARIACSALPPPPILITSENITWGKPHPQPFLLGASRLGVEPSECIGFEDSIAGLTSVQAAGCQVVEVKTPHSGHHNLRIKPVIEDYRRLRIKALYDHFYLSFH</sequence>
<dbReference type="SFLD" id="SFLDS00003">
    <property type="entry name" value="Haloacid_Dehalogenase"/>
    <property type="match status" value="1"/>
</dbReference>
<gene>
    <name evidence="2" type="ORF">GW579_08755</name>
</gene>
<dbReference type="PANTHER" id="PTHR43481">
    <property type="entry name" value="FRUCTOSE-1-PHOSPHATE PHOSPHATASE"/>
    <property type="match status" value="1"/>
</dbReference>
<keyword evidence="3" id="KW-1185">Reference proteome</keyword>
<dbReference type="PANTHER" id="PTHR43481:SF4">
    <property type="entry name" value="GLYCEROL-1-PHOSPHATE PHOSPHOHYDROLASE 1-RELATED"/>
    <property type="match status" value="1"/>
</dbReference>
<dbReference type="NCBIfam" id="TIGR01509">
    <property type="entry name" value="HAD-SF-IA-v3"/>
    <property type="match status" value="1"/>
</dbReference>
<dbReference type="InterPro" id="IPR023198">
    <property type="entry name" value="PGP-like_dom2"/>
</dbReference>
<dbReference type="AlphaFoldDB" id="A0A6M2B3A4"/>
<evidence type="ECO:0000313" key="3">
    <source>
        <dbReference type="Proteomes" id="UP000476696"/>
    </source>
</evidence>
<comment type="caution">
    <text evidence="2">The sequence shown here is derived from an EMBL/GenBank/DDBJ whole genome shotgun (WGS) entry which is preliminary data.</text>
</comment>
<name>A0A6M2B3A4_9GAMM</name>
<proteinExistence type="predicted"/>
<dbReference type="Pfam" id="PF13419">
    <property type="entry name" value="HAD_2"/>
    <property type="match status" value="1"/>
</dbReference>
<dbReference type="GO" id="GO:0046872">
    <property type="term" value="F:metal ion binding"/>
    <property type="evidence" value="ECO:0007669"/>
    <property type="project" value="UniProtKB-KW"/>
</dbReference>
<evidence type="ECO:0000256" key="1">
    <source>
        <dbReference type="ARBA" id="ARBA00022723"/>
    </source>
</evidence>
<dbReference type="InterPro" id="IPR006439">
    <property type="entry name" value="HAD-SF_hydro_IA"/>
</dbReference>
<keyword evidence="1" id="KW-0479">Metal-binding</keyword>
<dbReference type="PROSITE" id="PS01228">
    <property type="entry name" value="COF_1"/>
    <property type="match status" value="1"/>
</dbReference>
<dbReference type="GO" id="GO:0050308">
    <property type="term" value="F:sugar-phosphatase activity"/>
    <property type="evidence" value="ECO:0007669"/>
    <property type="project" value="TreeGrafter"/>
</dbReference>
<dbReference type="InterPro" id="IPR036412">
    <property type="entry name" value="HAD-like_sf"/>
</dbReference>
<dbReference type="Gene3D" id="1.10.150.240">
    <property type="entry name" value="Putative phosphatase, domain 2"/>
    <property type="match status" value="1"/>
</dbReference>
<dbReference type="InterPro" id="IPR023214">
    <property type="entry name" value="HAD_sf"/>
</dbReference>